<reference evidence="2" key="3">
    <citation type="submission" date="2025-09" db="UniProtKB">
        <authorList>
            <consortium name="Ensembl"/>
        </authorList>
    </citation>
    <scope>IDENTIFICATION</scope>
</reference>
<evidence type="ECO:0000313" key="3">
    <source>
        <dbReference type="Proteomes" id="UP000314982"/>
    </source>
</evidence>
<feature type="region of interest" description="Disordered" evidence="1">
    <location>
        <begin position="1"/>
        <end position="20"/>
    </location>
</feature>
<evidence type="ECO:0000256" key="1">
    <source>
        <dbReference type="SAM" id="MobiDB-lite"/>
    </source>
</evidence>
<reference evidence="3" key="1">
    <citation type="submission" date="2018-06" db="EMBL/GenBank/DDBJ databases">
        <title>Genome assembly of Danube salmon.</title>
        <authorList>
            <person name="Macqueen D.J."/>
            <person name="Gundappa M.K."/>
        </authorList>
    </citation>
    <scope>NUCLEOTIDE SEQUENCE [LARGE SCALE GENOMIC DNA]</scope>
</reference>
<organism evidence="2 3">
    <name type="scientific">Hucho hucho</name>
    <name type="common">huchen</name>
    <dbReference type="NCBI Taxonomy" id="62062"/>
    <lineage>
        <taxon>Eukaryota</taxon>
        <taxon>Metazoa</taxon>
        <taxon>Chordata</taxon>
        <taxon>Craniata</taxon>
        <taxon>Vertebrata</taxon>
        <taxon>Euteleostomi</taxon>
        <taxon>Actinopterygii</taxon>
        <taxon>Neopterygii</taxon>
        <taxon>Teleostei</taxon>
        <taxon>Protacanthopterygii</taxon>
        <taxon>Salmoniformes</taxon>
        <taxon>Salmonidae</taxon>
        <taxon>Salmoninae</taxon>
        <taxon>Hucho</taxon>
    </lineage>
</organism>
<reference evidence="2" key="2">
    <citation type="submission" date="2025-08" db="UniProtKB">
        <authorList>
            <consortium name="Ensembl"/>
        </authorList>
    </citation>
    <scope>IDENTIFICATION</scope>
</reference>
<dbReference type="STRING" id="62062.ENSHHUP00000020114"/>
<proteinExistence type="predicted"/>
<dbReference type="Ensembl" id="ENSHHUT00000020860.1">
    <property type="protein sequence ID" value="ENSHHUP00000020114.1"/>
    <property type="gene ID" value="ENSHHUG00000012586.1"/>
</dbReference>
<dbReference type="AlphaFoldDB" id="A0A4W5L4Z5"/>
<feature type="region of interest" description="Disordered" evidence="1">
    <location>
        <begin position="40"/>
        <end position="65"/>
    </location>
</feature>
<sequence length="78" mass="8220">MEEEEAEGEVGENGENMTEEEGVDLSSINTMLSTVMNAGQLNGALEPSTPSTPAPRPPSVNLTAYQKASCGNGGWDYK</sequence>
<evidence type="ECO:0000313" key="2">
    <source>
        <dbReference type="Ensembl" id="ENSHHUP00000020114.1"/>
    </source>
</evidence>
<accession>A0A4W5L4Z5</accession>
<protein>
    <submittedName>
        <fullName evidence="2">Uncharacterized protein</fullName>
    </submittedName>
</protein>
<name>A0A4W5L4Z5_9TELE</name>
<keyword evidence="3" id="KW-1185">Reference proteome</keyword>
<dbReference type="Proteomes" id="UP000314982">
    <property type="component" value="Unassembled WGS sequence"/>
</dbReference>